<evidence type="ECO:0000256" key="2">
    <source>
        <dbReference type="ARBA" id="ARBA00022729"/>
    </source>
</evidence>
<dbReference type="Gene3D" id="2.60.40.1180">
    <property type="entry name" value="Golgi alpha-mannosidase II"/>
    <property type="match status" value="1"/>
</dbReference>
<organism evidence="8">
    <name type="scientific">Schizophyllum commune (strain H4-8 / FGSC 9210)</name>
    <name type="common">Split gill fungus</name>
    <dbReference type="NCBI Taxonomy" id="578458"/>
    <lineage>
        <taxon>Eukaryota</taxon>
        <taxon>Fungi</taxon>
        <taxon>Dikarya</taxon>
        <taxon>Basidiomycota</taxon>
        <taxon>Agaricomycotina</taxon>
        <taxon>Agaricomycetes</taxon>
        <taxon>Agaricomycetidae</taxon>
        <taxon>Agaricales</taxon>
        <taxon>Schizophyllaceae</taxon>
        <taxon>Schizophyllum</taxon>
    </lineage>
</organism>
<dbReference type="eggNOG" id="KOG2566">
    <property type="taxonomic scope" value="Eukaryota"/>
</dbReference>
<feature type="domain" description="Glycosyl hydrolase family 30 TIM-barrel" evidence="6">
    <location>
        <begin position="72"/>
        <end position="370"/>
    </location>
</feature>
<dbReference type="Pfam" id="PF02055">
    <property type="entry name" value="Glyco_hydro_30"/>
    <property type="match status" value="1"/>
</dbReference>
<dbReference type="VEuPathDB" id="FungiDB:SCHCODRAFT_02750134"/>
<evidence type="ECO:0000256" key="5">
    <source>
        <dbReference type="SAM" id="SignalP"/>
    </source>
</evidence>
<feature type="chain" id="PRO_5003120699" evidence="5">
    <location>
        <begin position="19"/>
        <end position="491"/>
    </location>
</feature>
<evidence type="ECO:0000256" key="1">
    <source>
        <dbReference type="ARBA" id="ARBA00005382"/>
    </source>
</evidence>
<dbReference type="Proteomes" id="UP000007431">
    <property type="component" value="Unassembled WGS sequence"/>
</dbReference>
<reference evidence="7 8" key="1">
    <citation type="journal article" date="2010" name="Nat. Biotechnol.">
        <title>Genome sequence of the model mushroom Schizophyllum commune.</title>
        <authorList>
            <person name="Ohm R.A."/>
            <person name="de Jong J.F."/>
            <person name="Lugones L.G."/>
            <person name="Aerts A."/>
            <person name="Kothe E."/>
            <person name="Stajich J.E."/>
            <person name="de Vries R.P."/>
            <person name="Record E."/>
            <person name="Levasseur A."/>
            <person name="Baker S.E."/>
            <person name="Bartholomew K.A."/>
            <person name="Coutinho P.M."/>
            <person name="Erdmann S."/>
            <person name="Fowler T.J."/>
            <person name="Gathman A.C."/>
            <person name="Lombard V."/>
            <person name="Henrissat B."/>
            <person name="Knabe N."/>
            <person name="Kuees U."/>
            <person name="Lilly W.W."/>
            <person name="Lindquist E."/>
            <person name="Lucas S."/>
            <person name="Magnuson J.K."/>
            <person name="Piumi F."/>
            <person name="Raudaskoski M."/>
            <person name="Salamov A."/>
            <person name="Schmutz J."/>
            <person name="Schwarze F.W.M.R."/>
            <person name="vanKuyk P.A."/>
            <person name="Horton J.S."/>
            <person name="Grigoriev I.V."/>
            <person name="Woesten H.A.B."/>
        </authorList>
    </citation>
    <scope>NUCLEOTIDE SEQUENCE [LARGE SCALE GENOMIC DNA]</scope>
    <source>
        <strain evidence="8">H4-8 / FGSC 9210</strain>
    </source>
</reference>
<dbReference type="GO" id="GO:0016020">
    <property type="term" value="C:membrane"/>
    <property type="evidence" value="ECO:0007669"/>
    <property type="project" value="GOC"/>
</dbReference>
<evidence type="ECO:0000313" key="7">
    <source>
        <dbReference type="EMBL" id="EFI95690.1"/>
    </source>
</evidence>
<accession>D8Q9M6</accession>
<dbReference type="EMBL" id="GL377308">
    <property type="protein sequence ID" value="EFI95690.1"/>
    <property type="molecule type" value="Genomic_DNA"/>
</dbReference>
<evidence type="ECO:0000256" key="3">
    <source>
        <dbReference type="ARBA" id="ARBA00022801"/>
    </source>
</evidence>
<keyword evidence="8" id="KW-1185">Reference proteome</keyword>
<gene>
    <name evidence="7" type="ORF">SCHCODRAFT_57713</name>
</gene>
<name>D8Q9M6_SCHCM</name>
<comment type="similarity">
    <text evidence="1 4">Belongs to the glycosyl hydrolase 30 family.</text>
</comment>
<sequence>MYTFSVALMTLLVKLAASQQIFDVLIYRPQHDQNHLFSAVGPGVASPINFETSGTSASADIVIDENTVYQSIAGYGASLTDASASVLNGLKTANKDKYGELLNKLFDVSDTNGNAGLTYLRVPLGATDFSANVWSFDETDGDTALDHFDVNNAPAELFSVIQDILSVNPDIKIHILPWSPPGWMKDTGTMKGGVLKDEYQDVFANYLLKCLQAFKDKGITAYAISIQNEPENNNDSLPSTVYTAAKEAAVGKALRSLMDKNGFNNVKLIGYEHNWDHAAEYPVHLLDAAPDAFAGVSFHCYRGTVDQMEEFYEKYKDKEIYTEECTGTSDTDWWADVKWTTQILFVDALKHHAMASLYWNLALDENGGPQLDGASSCDHEGGCTGLVEVKSNGTYVLRRQYYALAQLSRAILPKDAGGPFGKRIGVSVTGDQSWALVVGAFLTERGVANEPSRYSLVVLNCESATTSSATISFKGKQAKYTFPVGVSTLFW</sequence>
<keyword evidence="2 5" id="KW-0732">Signal</keyword>
<dbReference type="GO" id="GO:0004348">
    <property type="term" value="F:glucosylceramidase activity"/>
    <property type="evidence" value="ECO:0007669"/>
    <property type="project" value="InterPro"/>
</dbReference>
<dbReference type="GO" id="GO:0006680">
    <property type="term" value="P:glucosylceramide catabolic process"/>
    <property type="evidence" value="ECO:0007669"/>
    <property type="project" value="TreeGrafter"/>
</dbReference>
<evidence type="ECO:0000313" key="8">
    <source>
        <dbReference type="Proteomes" id="UP000007431"/>
    </source>
</evidence>
<proteinExistence type="inferred from homology"/>
<keyword evidence="3 4" id="KW-0378">Hydrolase</keyword>
<evidence type="ECO:0000256" key="4">
    <source>
        <dbReference type="RuleBase" id="RU361188"/>
    </source>
</evidence>
<dbReference type="InParanoid" id="D8Q9M6"/>
<dbReference type="InterPro" id="IPR001139">
    <property type="entry name" value="Glyco_hydro_30"/>
</dbReference>
<dbReference type="PANTHER" id="PTHR11069:SF23">
    <property type="entry name" value="LYSOSOMAL ACID GLUCOSYLCERAMIDASE"/>
    <property type="match status" value="1"/>
</dbReference>
<dbReference type="AlphaFoldDB" id="D8Q9M6"/>
<dbReference type="InterPro" id="IPR017853">
    <property type="entry name" value="GH"/>
</dbReference>
<dbReference type="PANTHER" id="PTHR11069">
    <property type="entry name" value="GLUCOSYLCERAMIDASE"/>
    <property type="match status" value="1"/>
</dbReference>
<dbReference type="HOGENOM" id="CLU_014379_2_0_1"/>
<keyword evidence="4" id="KW-0326">Glycosidase</keyword>
<dbReference type="InterPro" id="IPR013780">
    <property type="entry name" value="Glyco_hydro_b"/>
</dbReference>
<feature type="signal peptide" evidence="5">
    <location>
        <begin position="1"/>
        <end position="18"/>
    </location>
</feature>
<evidence type="ECO:0000259" key="6">
    <source>
        <dbReference type="Pfam" id="PF02055"/>
    </source>
</evidence>
<dbReference type="Gene3D" id="3.20.20.80">
    <property type="entry name" value="Glycosidases"/>
    <property type="match status" value="1"/>
</dbReference>
<protein>
    <submittedName>
        <fullName evidence="7">Glycoside hydrolase family 30 protein</fullName>
    </submittedName>
</protein>
<dbReference type="SUPFAM" id="SSF51445">
    <property type="entry name" value="(Trans)glycosidases"/>
    <property type="match status" value="1"/>
</dbReference>
<dbReference type="InterPro" id="IPR033453">
    <property type="entry name" value="Glyco_hydro_30_TIM-barrel"/>
</dbReference>
<dbReference type="OMA" id="NEPLNRG"/>